<feature type="transmembrane region" description="Helical" evidence="1">
    <location>
        <begin position="22"/>
        <end position="44"/>
    </location>
</feature>
<dbReference type="EMBL" id="OD005842">
    <property type="protein sequence ID" value="CAD7412168.1"/>
    <property type="molecule type" value="Genomic_DNA"/>
</dbReference>
<organism evidence="2">
    <name type="scientific">Timema poppense</name>
    <name type="common">Walking stick</name>
    <dbReference type="NCBI Taxonomy" id="170557"/>
    <lineage>
        <taxon>Eukaryota</taxon>
        <taxon>Metazoa</taxon>
        <taxon>Ecdysozoa</taxon>
        <taxon>Arthropoda</taxon>
        <taxon>Hexapoda</taxon>
        <taxon>Insecta</taxon>
        <taxon>Pterygota</taxon>
        <taxon>Neoptera</taxon>
        <taxon>Polyneoptera</taxon>
        <taxon>Phasmatodea</taxon>
        <taxon>Timematodea</taxon>
        <taxon>Timematoidea</taxon>
        <taxon>Timematidae</taxon>
        <taxon>Timema</taxon>
    </lineage>
</organism>
<gene>
    <name evidence="2" type="ORF">TPSB3V08_LOCUS8266</name>
</gene>
<evidence type="ECO:0000313" key="2">
    <source>
        <dbReference type="EMBL" id="CAD7412168.1"/>
    </source>
</evidence>
<sequence>MYINKLKVERIFGNNMLLSAPLVQVMASQEEVAIVAACIVIIGAGRQKNRKRMWVRPYLQSRGKQSGNYIKSDLKKDYSSYGASFIRGTVY</sequence>
<protein>
    <submittedName>
        <fullName evidence="2">Uncharacterized protein</fullName>
    </submittedName>
</protein>
<name>A0A7R9DCK9_TIMPO</name>
<reference evidence="2" key="1">
    <citation type="submission" date="2020-11" db="EMBL/GenBank/DDBJ databases">
        <authorList>
            <person name="Tran Van P."/>
        </authorList>
    </citation>
    <scope>NUCLEOTIDE SEQUENCE</scope>
</reference>
<evidence type="ECO:0000256" key="1">
    <source>
        <dbReference type="SAM" id="Phobius"/>
    </source>
</evidence>
<accession>A0A7R9DCK9</accession>
<keyword evidence="1" id="KW-1133">Transmembrane helix</keyword>
<keyword evidence="1" id="KW-0812">Transmembrane</keyword>
<dbReference type="AlphaFoldDB" id="A0A7R9DCK9"/>
<proteinExistence type="predicted"/>
<keyword evidence="1" id="KW-0472">Membrane</keyword>